<feature type="region of interest" description="Disordered" evidence="1">
    <location>
        <begin position="1"/>
        <end position="29"/>
    </location>
</feature>
<name>A0A9P7HPX7_9HYPO</name>
<dbReference type="AlphaFoldDB" id="A0A9P7HPX7"/>
<comment type="caution">
    <text evidence="2">The sequence shown here is derived from an EMBL/GenBank/DDBJ whole genome shotgun (WGS) entry which is preliminary data.</text>
</comment>
<dbReference type="EMBL" id="JADFTT010000273">
    <property type="protein sequence ID" value="KAG5764006.1"/>
    <property type="molecule type" value="Genomic_DNA"/>
</dbReference>
<evidence type="ECO:0000256" key="1">
    <source>
        <dbReference type="SAM" id="MobiDB-lite"/>
    </source>
</evidence>
<proteinExistence type="predicted"/>
<feature type="region of interest" description="Disordered" evidence="1">
    <location>
        <begin position="117"/>
        <end position="168"/>
    </location>
</feature>
<reference evidence="2" key="2">
    <citation type="submission" date="2020-10" db="EMBL/GenBank/DDBJ databases">
        <authorList>
            <person name="Peck L.D."/>
            <person name="Nowell R.W."/>
            <person name="Flood J."/>
            <person name="Ryan M.J."/>
            <person name="Barraclough T.G."/>
        </authorList>
    </citation>
    <scope>NUCLEOTIDE SEQUENCE</scope>
    <source>
        <strain evidence="2">IMI 127659i</strain>
    </source>
</reference>
<reference evidence="2" key="1">
    <citation type="journal article" date="2020" name="bioRxiv">
        <title>Historical genomics reveals the evolutionary mechanisms behind multiple outbreaks of the host-specific coffee wilt pathogen Fusarium xylarioides.</title>
        <authorList>
            <person name="Peck D."/>
            <person name="Nowell R.W."/>
            <person name="Flood J."/>
            <person name="Ryan M.J."/>
            <person name="Barraclough T.G."/>
        </authorList>
    </citation>
    <scope>NUCLEOTIDE SEQUENCE</scope>
    <source>
        <strain evidence="2">IMI 127659i</strain>
    </source>
</reference>
<protein>
    <submittedName>
        <fullName evidence="2">Uncharacterized protein</fullName>
    </submittedName>
</protein>
<dbReference type="Proteomes" id="UP000750502">
    <property type="component" value="Unassembled WGS sequence"/>
</dbReference>
<accession>A0A9P7HPX7</accession>
<organism evidence="2 3">
    <name type="scientific">Fusarium xylarioides</name>
    <dbReference type="NCBI Taxonomy" id="221167"/>
    <lineage>
        <taxon>Eukaryota</taxon>
        <taxon>Fungi</taxon>
        <taxon>Dikarya</taxon>
        <taxon>Ascomycota</taxon>
        <taxon>Pezizomycotina</taxon>
        <taxon>Sordariomycetes</taxon>
        <taxon>Hypocreomycetidae</taxon>
        <taxon>Hypocreales</taxon>
        <taxon>Nectriaceae</taxon>
        <taxon>Fusarium</taxon>
        <taxon>Fusarium fujikuroi species complex</taxon>
    </lineage>
</organism>
<evidence type="ECO:0000313" key="3">
    <source>
        <dbReference type="Proteomes" id="UP000750502"/>
    </source>
</evidence>
<feature type="compositionally biased region" description="Basic and acidic residues" evidence="1">
    <location>
        <begin position="143"/>
        <end position="154"/>
    </location>
</feature>
<dbReference type="OrthoDB" id="5091682at2759"/>
<gene>
    <name evidence="2" type="ORF">H9Q72_007914</name>
</gene>
<evidence type="ECO:0000313" key="2">
    <source>
        <dbReference type="EMBL" id="KAG5764006.1"/>
    </source>
</evidence>
<feature type="compositionally biased region" description="Low complexity" evidence="1">
    <location>
        <begin position="130"/>
        <end position="142"/>
    </location>
</feature>
<keyword evidence="3" id="KW-1185">Reference proteome</keyword>
<sequence>MDQEEGESSDTSKGKKTRYGPDGKVTYVCHGPPSPPGFRWDQLDLKTMTCSDLQKMPIGAKGLFEAHHKMTTSQLYVTALRNQQRMEAGGEPGPAQGVFRNEDIPDLVAMAIKTSVKAKAVNSNGGTTESDGNSNGSSQQDGGHQEGGRAHEDVTANADSADAEEEEG</sequence>